<evidence type="ECO:0000256" key="2">
    <source>
        <dbReference type="ARBA" id="ARBA00022475"/>
    </source>
</evidence>
<proteinExistence type="predicted"/>
<keyword evidence="5 12" id="KW-0067">ATP-binding</keyword>
<evidence type="ECO:0000256" key="8">
    <source>
        <dbReference type="SAM" id="MobiDB-lite"/>
    </source>
</evidence>
<dbReference type="GO" id="GO:0034040">
    <property type="term" value="F:ATPase-coupled lipid transmembrane transporter activity"/>
    <property type="evidence" value="ECO:0007669"/>
    <property type="project" value="TreeGrafter"/>
</dbReference>
<evidence type="ECO:0000256" key="3">
    <source>
        <dbReference type="ARBA" id="ARBA00022692"/>
    </source>
</evidence>
<dbReference type="CDD" id="cd03246">
    <property type="entry name" value="ABCC_Protease_Secretion"/>
    <property type="match status" value="1"/>
</dbReference>
<keyword evidence="12" id="KW-0645">Protease</keyword>
<dbReference type="InterPro" id="IPR017871">
    <property type="entry name" value="ABC_transporter-like_CS"/>
</dbReference>
<organism evidence="12 13">
    <name type="scientific">Sulfurisoma sediminicola</name>
    <dbReference type="NCBI Taxonomy" id="1381557"/>
    <lineage>
        <taxon>Bacteria</taxon>
        <taxon>Pseudomonadati</taxon>
        <taxon>Pseudomonadota</taxon>
        <taxon>Betaproteobacteria</taxon>
        <taxon>Nitrosomonadales</taxon>
        <taxon>Sterolibacteriaceae</taxon>
        <taxon>Sulfurisoma</taxon>
    </lineage>
</organism>
<dbReference type="GO" id="GO:0008233">
    <property type="term" value="F:peptidase activity"/>
    <property type="evidence" value="ECO:0007669"/>
    <property type="project" value="UniProtKB-KW"/>
</dbReference>
<dbReference type="PANTHER" id="PTHR24221:SF248">
    <property type="entry name" value="ABC TRANSPORTER TRANSMEMBRANE REGION"/>
    <property type="match status" value="1"/>
</dbReference>
<feature type="transmembrane region" description="Helical" evidence="9">
    <location>
        <begin position="12"/>
        <end position="37"/>
    </location>
</feature>
<evidence type="ECO:0000256" key="6">
    <source>
        <dbReference type="ARBA" id="ARBA00022989"/>
    </source>
</evidence>
<dbReference type="NCBIfam" id="TIGR01842">
    <property type="entry name" value="type_I_sec_PrtD"/>
    <property type="match status" value="1"/>
</dbReference>
<dbReference type="GO" id="GO:0005886">
    <property type="term" value="C:plasma membrane"/>
    <property type="evidence" value="ECO:0007669"/>
    <property type="project" value="UniProtKB-SubCell"/>
</dbReference>
<evidence type="ECO:0000259" key="10">
    <source>
        <dbReference type="PROSITE" id="PS50893"/>
    </source>
</evidence>
<evidence type="ECO:0000313" key="13">
    <source>
        <dbReference type="Proteomes" id="UP000268908"/>
    </source>
</evidence>
<dbReference type="OrthoDB" id="8554730at2"/>
<keyword evidence="6 9" id="KW-1133">Transmembrane helix</keyword>
<evidence type="ECO:0000259" key="11">
    <source>
        <dbReference type="PROSITE" id="PS50929"/>
    </source>
</evidence>
<dbReference type="AlphaFoldDB" id="A0A497XJQ2"/>
<evidence type="ECO:0000256" key="1">
    <source>
        <dbReference type="ARBA" id="ARBA00004651"/>
    </source>
</evidence>
<keyword evidence="2" id="KW-1003">Cell membrane</keyword>
<dbReference type="PROSITE" id="PS00211">
    <property type="entry name" value="ABC_TRANSPORTER_1"/>
    <property type="match status" value="1"/>
</dbReference>
<keyword evidence="13" id="KW-1185">Reference proteome</keyword>
<keyword evidence="4" id="KW-0547">Nucleotide-binding</keyword>
<feature type="transmembrane region" description="Helical" evidence="9">
    <location>
        <begin position="49"/>
        <end position="68"/>
    </location>
</feature>
<keyword evidence="7 9" id="KW-0472">Membrane</keyword>
<keyword evidence="3 9" id="KW-0812">Transmembrane</keyword>
<feature type="transmembrane region" description="Helical" evidence="9">
    <location>
        <begin position="146"/>
        <end position="164"/>
    </location>
</feature>
<dbReference type="InterPro" id="IPR036640">
    <property type="entry name" value="ABC1_TM_sf"/>
</dbReference>
<feature type="transmembrane region" description="Helical" evidence="9">
    <location>
        <begin position="244"/>
        <end position="271"/>
    </location>
</feature>
<comment type="subcellular location">
    <subcellularLocation>
        <location evidence="1">Cell membrane</location>
        <topology evidence="1">Multi-pass membrane protein</topology>
    </subcellularLocation>
</comment>
<dbReference type="SUPFAM" id="SSF52540">
    <property type="entry name" value="P-loop containing nucleoside triphosphate hydrolases"/>
    <property type="match status" value="1"/>
</dbReference>
<comment type="caution">
    <text evidence="12">The sequence shown here is derived from an EMBL/GenBank/DDBJ whole genome shotgun (WGS) entry which is preliminary data.</text>
</comment>
<evidence type="ECO:0000256" key="4">
    <source>
        <dbReference type="ARBA" id="ARBA00022741"/>
    </source>
</evidence>
<dbReference type="PANTHER" id="PTHR24221">
    <property type="entry name" value="ATP-BINDING CASSETTE SUB-FAMILY B"/>
    <property type="match status" value="1"/>
</dbReference>
<dbReference type="GO" id="GO:0030256">
    <property type="term" value="C:type I protein secretion system complex"/>
    <property type="evidence" value="ECO:0007669"/>
    <property type="project" value="InterPro"/>
</dbReference>
<dbReference type="Proteomes" id="UP000268908">
    <property type="component" value="Unassembled WGS sequence"/>
</dbReference>
<dbReference type="GO" id="GO:0016887">
    <property type="term" value="F:ATP hydrolysis activity"/>
    <property type="evidence" value="ECO:0007669"/>
    <property type="project" value="InterPro"/>
</dbReference>
<dbReference type="InterPro" id="IPR010128">
    <property type="entry name" value="ATPase_T1SS_PrtD-like"/>
</dbReference>
<dbReference type="PROSITE" id="PS50929">
    <property type="entry name" value="ABC_TM1F"/>
    <property type="match status" value="1"/>
</dbReference>
<dbReference type="InterPro" id="IPR003439">
    <property type="entry name" value="ABC_transporter-like_ATP-bd"/>
</dbReference>
<gene>
    <name evidence="12" type="ORF">DFR35_0164</name>
</gene>
<feature type="transmembrane region" description="Helical" evidence="9">
    <location>
        <begin position="118"/>
        <end position="140"/>
    </location>
</feature>
<dbReference type="Pfam" id="PF00664">
    <property type="entry name" value="ABC_membrane"/>
    <property type="match status" value="1"/>
</dbReference>
<protein>
    <submittedName>
        <fullName evidence="12">ATP-binding cassette subfamily C exporter for protease/lipase/ATP-binding cassette subfamily C protein EexD</fullName>
    </submittedName>
</protein>
<evidence type="ECO:0000256" key="5">
    <source>
        <dbReference type="ARBA" id="ARBA00022840"/>
    </source>
</evidence>
<dbReference type="GO" id="GO:0005524">
    <property type="term" value="F:ATP binding"/>
    <property type="evidence" value="ECO:0007669"/>
    <property type="project" value="UniProtKB-KW"/>
</dbReference>
<dbReference type="RefSeq" id="WP_121239595.1">
    <property type="nucleotide sequence ID" value="NZ_BHVV01000001.1"/>
</dbReference>
<dbReference type="InterPro" id="IPR027417">
    <property type="entry name" value="P-loop_NTPase"/>
</dbReference>
<dbReference type="GO" id="GO:0030253">
    <property type="term" value="P:protein secretion by the type I secretion system"/>
    <property type="evidence" value="ECO:0007669"/>
    <property type="project" value="InterPro"/>
</dbReference>
<dbReference type="InterPro" id="IPR011527">
    <property type="entry name" value="ABC1_TM_dom"/>
</dbReference>
<name>A0A497XJQ2_9PROT</name>
<sequence>MREYLKRCRFFFVHTGILSVFINLFYLGFPLYFLQIFDRVVASHSVETLVMLVIFVVWVLLFTSIFEFHRGTLLTRAGTTLEDLLAGPVLKRQLEQRIRPAGGKDEDYLGDLAKLRSFLSGSAVIAFFDLPWGILFLVILFVMHPALGGVTLLAAVILGVLAFYEERMTRQPLLEASMAQRRTNRFASDAQRNAEAAGAMGMTGALSRRWQELNGRLRMLHLQTGHTVRVLSATSAFVNHAMRALVIATVAYLMINGAASLGLIVAGSIIYSRVLGPIVGIIHGWRNLAVARIAYERLNRLFGDKANESEKLVLPEPVGCVEVERVYFRFGQAEPLLRNLSFTLQPGESLGIIGPSGTGKTTLVRLLTGLWPTSSGAVRLDAAEMHSWDKDTLGRHLGYLPQDVELFDGTVAENICRMQDVALHTDAIVAAARFAHAHELILHLPHGYDTHIGDGGLRLSGGQKQRIAMARALFGSPRLIVLDEPTSNLDAAGETAYLEVVRDIRKAGITVITVTHKVSLLAGFDKILMLRDDASYRFGHTREMLPQMEVQEWKALPAPGEVAGPRPPTKSQQKPARKIEPRGLVGKLDDREVKGWVFFPAQPELVPTLEIYLDDDLLGTTEANLFRGDLVKHNIGTGYHGFEFRYPPSLELAAADLDRINIMVILPGGDKTPLPRG</sequence>
<reference evidence="12 13" key="1">
    <citation type="submission" date="2018-10" db="EMBL/GenBank/DDBJ databases">
        <title>Genomic Encyclopedia of Type Strains, Phase IV (KMG-IV): sequencing the most valuable type-strain genomes for metagenomic binning, comparative biology and taxonomic classification.</title>
        <authorList>
            <person name="Goeker M."/>
        </authorList>
    </citation>
    <scope>NUCLEOTIDE SEQUENCE [LARGE SCALE GENOMIC DNA]</scope>
    <source>
        <strain evidence="12 13">DSM 26916</strain>
    </source>
</reference>
<feature type="domain" description="ABC transmembrane type-1" evidence="11">
    <location>
        <begin position="17"/>
        <end position="289"/>
    </location>
</feature>
<dbReference type="PROSITE" id="PS50893">
    <property type="entry name" value="ABC_TRANSPORTER_2"/>
    <property type="match status" value="1"/>
</dbReference>
<dbReference type="Pfam" id="PF00005">
    <property type="entry name" value="ABC_tran"/>
    <property type="match status" value="1"/>
</dbReference>
<dbReference type="Gene3D" id="1.20.1560.10">
    <property type="entry name" value="ABC transporter type 1, transmembrane domain"/>
    <property type="match status" value="1"/>
</dbReference>
<dbReference type="GO" id="GO:0006508">
    <property type="term" value="P:proteolysis"/>
    <property type="evidence" value="ECO:0007669"/>
    <property type="project" value="UniProtKB-KW"/>
</dbReference>
<dbReference type="InterPro" id="IPR039421">
    <property type="entry name" value="Type_1_exporter"/>
</dbReference>
<dbReference type="GO" id="GO:0140359">
    <property type="term" value="F:ABC-type transporter activity"/>
    <property type="evidence" value="ECO:0007669"/>
    <property type="project" value="InterPro"/>
</dbReference>
<evidence type="ECO:0000256" key="9">
    <source>
        <dbReference type="SAM" id="Phobius"/>
    </source>
</evidence>
<dbReference type="SUPFAM" id="SSF90123">
    <property type="entry name" value="ABC transporter transmembrane region"/>
    <property type="match status" value="1"/>
</dbReference>
<dbReference type="SMART" id="SM00382">
    <property type="entry name" value="AAA"/>
    <property type="match status" value="1"/>
</dbReference>
<feature type="region of interest" description="Disordered" evidence="8">
    <location>
        <begin position="558"/>
        <end position="578"/>
    </location>
</feature>
<dbReference type="Gene3D" id="3.40.50.300">
    <property type="entry name" value="P-loop containing nucleotide triphosphate hydrolases"/>
    <property type="match status" value="1"/>
</dbReference>
<accession>A0A497XJQ2</accession>
<evidence type="ECO:0000256" key="7">
    <source>
        <dbReference type="ARBA" id="ARBA00023136"/>
    </source>
</evidence>
<dbReference type="InterPro" id="IPR003593">
    <property type="entry name" value="AAA+_ATPase"/>
</dbReference>
<feature type="domain" description="ABC transporter" evidence="10">
    <location>
        <begin position="321"/>
        <end position="557"/>
    </location>
</feature>
<keyword evidence="12" id="KW-0378">Hydrolase</keyword>
<dbReference type="EMBL" id="RCCI01000004">
    <property type="protein sequence ID" value="RLJ67617.1"/>
    <property type="molecule type" value="Genomic_DNA"/>
</dbReference>
<evidence type="ECO:0000313" key="12">
    <source>
        <dbReference type="EMBL" id="RLJ67617.1"/>
    </source>
</evidence>